<evidence type="ECO:0000313" key="3">
    <source>
        <dbReference type="Proteomes" id="UP000595046"/>
    </source>
</evidence>
<proteinExistence type="predicted"/>
<gene>
    <name evidence="2" type="ORF">G4Z16_03810</name>
</gene>
<dbReference type="InterPro" id="IPR036271">
    <property type="entry name" value="Tet_transcr_reg_TetR-rel_C_sf"/>
</dbReference>
<dbReference type="KEGG" id="sbat:G4Z16_03810"/>
<dbReference type="AlphaFoldDB" id="A0A7T1T260"/>
<sequence>MATGLADLLRQGQSDGDIRPDLDPVTGAWWLMSQLGSHGFRAAVVPDRNTVEPGLSRLLLESLTRPSR</sequence>
<evidence type="ECO:0008006" key="4">
    <source>
        <dbReference type="Google" id="ProtNLM"/>
    </source>
</evidence>
<organism evidence="2 3">
    <name type="scientific">Streptomyces bathyalis</name>
    <dbReference type="NCBI Taxonomy" id="2710756"/>
    <lineage>
        <taxon>Bacteria</taxon>
        <taxon>Bacillati</taxon>
        <taxon>Actinomycetota</taxon>
        <taxon>Actinomycetes</taxon>
        <taxon>Kitasatosporales</taxon>
        <taxon>Streptomycetaceae</taxon>
        <taxon>Streptomyces</taxon>
    </lineage>
</organism>
<dbReference type="Proteomes" id="UP000595046">
    <property type="component" value="Chromosome"/>
</dbReference>
<dbReference type="SUPFAM" id="SSF48498">
    <property type="entry name" value="Tetracyclin repressor-like, C-terminal domain"/>
    <property type="match status" value="1"/>
</dbReference>
<reference evidence="3" key="1">
    <citation type="submission" date="2020-02" db="EMBL/GenBank/DDBJ databases">
        <title>Streptomyces sp. ASO4wet.</title>
        <authorList>
            <person name="Risdian C."/>
            <person name="Landwehr W."/>
            <person name="Schupp P."/>
            <person name="Wink J."/>
        </authorList>
    </citation>
    <scope>NUCLEOTIDE SEQUENCE [LARGE SCALE GENOMIC DNA]</scope>
    <source>
        <strain evidence="3">ASO4wet</strain>
    </source>
</reference>
<evidence type="ECO:0000313" key="2">
    <source>
        <dbReference type="EMBL" id="QPP05011.1"/>
    </source>
</evidence>
<evidence type="ECO:0000256" key="1">
    <source>
        <dbReference type="SAM" id="MobiDB-lite"/>
    </source>
</evidence>
<accession>A0A7T1T260</accession>
<dbReference type="EMBL" id="CP048882">
    <property type="protein sequence ID" value="QPP05011.1"/>
    <property type="molecule type" value="Genomic_DNA"/>
</dbReference>
<keyword evidence="3" id="KW-1185">Reference proteome</keyword>
<protein>
    <recommendedName>
        <fullName evidence="4">Tetracyclin repressor-like C-terminal domain-containing protein</fullName>
    </recommendedName>
</protein>
<dbReference type="RefSeq" id="WP_197349177.1">
    <property type="nucleotide sequence ID" value="NZ_CP048882.1"/>
</dbReference>
<name>A0A7T1T260_9ACTN</name>
<feature type="region of interest" description="Disordered" evidence="1">
    <location>
        <begin position="1"/>
        <end position="20"/>
    </location>
</feature>